<evidence type="ECO:0000313" key="2">
    <source>
        <dbReference type="Proteomes" id="UP000017836"/>
    </source>
</evidence>
<organism evidence="1 2">
    <name type="scientific">Amborella trichopoda</name>
    <dbReference type="NCBI Taxonomy" id="13333"/>
    <lineage>
        <taxon>Eukaryota</taxon>
        <taxon>Viridiplantae</taxon>
        <taxon>Streptophyta</taxon>
        <taxon>Embryophyta</taxon>
        <taxon>Tracheophyta</taxon>
        <taxon>Spermatophyta</taxon>
        <taxon>Magnoliopsida</taxon>
        <taxon>Amborellales</taxon>
        <taxon>Amborellaceae</taxon>
        <taxon>Amborella</taxon>
    </lineage>
</organism>
<dbReference type="EMBL" id="KI394994">
    <property type="protein sequence ID" value="ERM99683.1"/>
    <property type="molecule type" value="Genomic_DNA"/>
</dbReference>
<protein>
    <submittedName>
        <fullName evidence="1">Uncharacterized protein</fullName>
    </submittedName>
</protein>
<dbReference type="AlphaFoldDB" id="W1NWK2"/>
<proteinExistence type="predicted"/>
<accession>W1NWK2</accession>
<dbReference type="HOGENOM" id="CLU_1143929_0_0_1"/>
<reference evidence="2" key="1">
    <citation type="journal article" date="2013" name="Science">
        <title>The Amborella genome and the evolution of flowering plants.</title>
        <authorList>
            <consortium name="Amborella Genome Project"/>
        </authorList>
    </citation>
    <scope>NUCLEOTIDE SEQUENCE [LARGE SCALE GENOMIC DNA]</scope>
</reference>
<dbReference type="Proteomes" id="UP000017836">
    <property type="component" value="Unassembled WGS sequence"/>
</dbReference>
<name>W1NWK2_AMBTC</name>
<keyword evidence="2" id="KW-1185">Reference proteome</keyword>
<gene>
    <name evidence="1" type="ORF">AMTR_s00099p00056160</name>
</gene>
<sequence>MAEREKDKDKDLREGSLRIERVNQEVLQMKDSIAFEDLREMGIEPDTCKEKETPQELSRIKHVSQEVVQIVSLWLPVESIGDQGPALDKTKRNYFPGKTCVHEKCYHVFGKDMNCIRAFDTETEEWEEGIPFLSGSRTSEACIMGLDSLIGMGMCALCLLPVTINCHDFRIWVLRQRGRGGEAKVIKVENTVEDLQPGLQVPMIRSESLLVALRRDLFIYNVRSVFENEVAVAIWLYRPSLAF</sequence>
<dbReference type="Gramene" id="ERM99683">
    <property type="protein sequence ID" value="ERM99683"/>
    <property type="gene ID" value="AMTR_s00099p00056160"/>
</dbReference>
<evidence type="ECO:0000313" key="1">
    <source>
        <dbReference type="EMBL" id="ERM99683.1"/>
    </source>
</evidence>